<accession>A0A1E5UIX7</accession>
<dbReference type="PANTHER" id="PTHR34591">
    <property type="entry name" value="OS03G0653100 PROTEIN-RELATED"/>
    <property type="match status" value="1"/>
</dbReference>
<evidence type="ECO:0000259" key="1">
    <source>
        <dbReference type="PROSITE" id="PS50181"/>
    </source>
</evidence>
<evidence type="ECO:0000313" key="2">
    <source>
        <dbReference type="EMBL" id="OEL12830.1"/>
    </source>
</evidence>
<comment type="caution">
    <text evidence="2">The sequence shown here is derived from an EMBL/GenBank/DDBJ whole genome shotgun (WGS) entry which is preliminary data.</text>
</comment>
<sequence length="85" mass="9391">MEEAEMAPRLPDDALAAILRRLPQRTLAASRRVCRAWRAVADARGLLRPRLLPHAVRGIVVNFRRLPVPALLRAALAGALPSEPR</sequence>
<dbReference type="CDD" id="cd09917">
    <property type="entry name" value="F-box_SF"/>
    <property type="match status" value="1"/>
</dbReference>
<dbReference type="OrthoDB" id="689710at2759"/>
<evidence type="ECO:0000313" key="3">
    <source>
        <dbReference type="Proteomes" id="UP000095767"/>
    </source>
</evidence>
<keyword evidence="3" id="KW-1185">Reference proteome</keyword>
<proteinExistence type="predicted"/>
<reference evidence="2 3" key="1">
    <citation type="submission" date="2016-09" db="EMBL/GenBank/DDBJ databases">
        <title>The draft genome of Dichanthelium oligosanthes: A C3 panicoid grass species.</title>
        <authorList>
            <person name="Studer A.J."/>
            <person name="Schnable J.C."/>
            <person name="Brutnell T.P."/>
        </authorList>
    </citation>
    <scope>NUCLEOTIDE SEQUENCE [LARGE SCALE GENOMIC DNA]</scope>
    <source>
        <strain evidence="3">cv. Kellogg 1175</strain>
        <tissue evidence="2">Leaf</tissue>
    </source>
</reference>
<dbReference type="EMBL" id="LWDX02075643">
    <property type="protein sequence ID" value="OEL12830.1"/>
    <property type="molecule type" value="Genomic_DNA"/>
</dbReference>
<dbReference type="Gene3D" id="1.20.1280.50">
    <property type="match status" value="1"/>
</dbReference>
<dbReference type="InterPro" id="IPR001810">
    <property type="entry name" value="F-box_dom"/>
</dbReference>
<dbReference type="Proteomes" id="UP000095767">
    <property type="component" value="Unassembled WGS sequence"/>
</dbReference>
<organism evidence="2 3">
    <name type="scientific">Dichanthelium oligosanthes</name>
    <dbReference type="NCBI Taxonomy" id="888268"/>
    <lineage>
        <taxon>Eukaryota</taxon>
        <taxon>Viridiplantae</taxon>
        <taxon>Streptophyta</taxon>
        <taxon>Embryophyta</taxon>
        <taxon>Tracheophyta</taxon>
        <taxon>Spermatophyta</taxon>
        <taxon>Magnoliopsida</taxon>
        <taxon>Liliopsida</taxon>
        <taxon>Poales</taxon>
        <taxon>Poaceae</taxon>
        <taxon>PACMAD clade</taxon>
        <taxon>Panicoideae</taxon>
        <taxon>Panicodae</taxon>
        <taxon>Paniceae</taxon>
        <taxon>Dichantheliinae</taxon>
        <taxon>Dichanthelium</taxon>
    </lineage>
</organism>
<dbReference type="InterPro" id="IPR036047">
    <property type="entry name" value="F-box-like_dom_sf"/>
</dbReference>
<dbReference type="STRING" id="888268.A0A1E5UIX7"/>
<protein>
    <recommendedName>
        <fullName evidence="1">F-box domain-containing protein</fullName>
    </recommendedName>
</protein>
<dbReference type="Pfam" id="PF12937">
    <property type="entry name" value="F-box-like"/>
    <property type="match status" value="1"/>
</dbReference>
<dbReference type="PROSITE" id="PS50181">
    <property type="entry name" value="FBOX"/>
    <property type="match status" value="1"/>
</dbReference>
<dbReference type="SMART" id="SM00256">
    <property type="entry name" value="FBOX"/>
    <property type="match status" value="1"/>
</dbReference>
<feature type="domain" description="F-box" evidence="1">
    <location>
        <begin position="4"/>
        <end position="50"/>
    </location>
</feature>
<dbReference type="AlphaFoldDB" id="A0A1E5UIX7"/>
<gene>
    <name evidence="2" type="ORF">BAE44_0026149</name>
</gene>
<name>A0A1E5UIX7_9POAL</name>
<dbReference type="SUPFAM" id="SSF81383">
    <property type="entry name" value="F-box domain"/>
    <property type="match status" value="1"/>
</dbReference>